<dbReference type="Proteomes" id="UP000194139">
    <property type="component" value="Chromosome"/>
</dbReference>
<sequence length="167" mass="18983">MSNITLYEIAREYRADLEKLAELDLDEKAFADTLESLGGELQVKAQNTIAFTQHLEAVAASIKEAEQKMAHRRRVIEKKVERIKSYVLQVMQANDIQRIECPHFVLSIAKNPPSVLIEDERQIPQDYFTSPPPPPPQIDKTLIKKAIQDGFEVPGAKLTQGYRLNIK</sequence>
<protein>
    <recommendedName>
        <fullName evidence="3">Siphovirus Gp157 family protein</fullName>
    </recommendedName>
</protein>
<name>A0A1W6YYY5_9BORD</name>
<reference evidence="1 2" key="1">
    <citation type="submission" date="2017-05" db="EMBL/GenBank/DDBJ databases">
        <title>Complete and WGS of Bordetella genogroups.</title>
        <authorList>
            <person name="Spilker T."/>
            <person name="LiPuma J."/>
        </authorList>
    </citation>
    <scope>NUCLEOTIDE SEQUENCE [LARGE SCALE GENOMIC DNA]</scope>
    <source>
        <strain evidence="1 2">AU17164</strain>
    </source>
</reference>
<evidence type="ECO:0000313" key="2">
    <source>
        <dbReference type="Proteomes" id="UP000194139"/>
    </source>
</evidence>
<evidence type="ECO:0000313" key="1">
    <source>
        <dbReference type="EMBL" id="ARP86266.1"/>
    </source>
</evidence>
<evidence type="ECO:0008006" key="3">
    <source>
        <dbReference type="Google" id="ProtNLM"/>
    </source>
</evidence>
<dbReference type="InterPro" id="IPR008840">
    <property type="entry name" value="Sipho_Gp157"/>
</dbReference>
<organism evidence="1 2">
    <name type="scientific">Bordetella genomosp. 9</name>
    <dbReference type="NCBI Taxonomy" id="1416803"/>
    <lineage>
        <taxon>Bacteria</taxon>
        <taxon>Pseudomonadati</taxon>
        <taxon>Pseudomonadota</taxon>
        <taxon>Betaproteobacteria</taxon>
        <taxon>Burkholderiales</taxon>
        <taxon>Alcaligenaceae</taxon>
        <taxon>Bordetella</taxon>
    </lineage>
</organism>
<keyword evidence="2" id="KW-1185">Reference proteome</keyword>
<gene>
    <name evidence="1" type="ORF">CAL13_08690</name>
</gene>
<proteinExistence type="predicted"/>
<dbReference type="RefSeq" id="WP_086072104.1">
    <property type="nucleotide sequence ID" value="NZ_CP021109.1"/>
</dbReference>
<accession>A0A1W6YYY5</accession>
<dbReference type="AlphaFoldDB" id="A0A1W6YYY5"/>
<dbReference type="Pfam" id="PF05565">
    <property type="entry name" value="Sipho_Gp157"/>
    <property type="match status" value="1"/>
</dbReference>
<dbReference type="EMBL" id="CP021109">
    <property type="protein sequence ID" value="ARP86266.1"/>
    <property type="molecule type" value="Genomic_DNA"/>
</dbReference>